<organism evidence="5 6">
    <name type="scientific">Intrasporangium oryzae NRRL B-24470</name>
    <dbReference type="NCBI Taxonomy" id="1386089"/>
    <lineage>
        <taxon>Bacteria</taxon>
        <taxon>Bacillati</taxon>
        <taxon>Actinomycetota</taxon>
        <taxon>Actinomycetes</taxon>
        <taxon>Micrococcales</taxon>
        <taxon>Intrasporangiaceae</taxon>
        <taxon>Intrasporangium</taxon>
    </lineage>
</organism>
<dbReference type="InterPro" id="IPR000792">
    <property type="entry name" value="Tscrpt_reg_LuxR_C"/>
</dbReference>
<dbReference type="CDD" id="cd06170">
    <property type="entry name" value="LuxR_C_like"/>
    <property type="match status" value="1"/>
</dbReference>
<name>W9G9V8_9MICO</name>
<dbReference type="SUPFAM" id="SSF46894">
    <property type="entry name" value="C-terminal effector domain of the bipartite response regulators"/>
    <property type="match status" value="1"/>
</dbReference>
<dbReference type="Gene3D" id="1.25.40.10">
    <property type="entry name" value="Tetratricopeptide repeat domain"/>
    <property type="match status" value="1"/>
</dbReference>
<gene>
    <name evidence="5" type="ORF">N865_03270</name>
</gene>
<dbReference type="PROSITE" id="PS50043">
    <property type="entry name" value="HTH_LUXR_2"/>
    <property type="match status" value="1"/>
</dbReference>
<keyword evidence="2" id="KW-0238">DNA-binding</keyword>
<accession>W9G9V8</accession>
<dbReference type="PRINTS" id="PR00038">
    <property type="entry name" value="HTHLUXR"/>
</dbReference>
<evidence type="ECO:0000313" key="6">
    <source>
        <dbReference type="Proteomes" id="UP000019489"/>
    </source>
</evidence>
<dbReference type="PANTHER" id="PTHR44688:SF16">
    <property type="entry name" value="DNA-BINDING TRANSCRIPTIONAL ACTIVATOR DEVR_DOSR"/>
    <property type="match status" value="1"/>
</dbReference>
<dbReference type="Pfam" id="PF00196">
    <property type="entry name" value="GerE"/>
    <property type="match status" value="1"/>
</dbReference>
<reference evidence="5 6" key="1">
    <citation type="submission" date="2013-08" db="EMBL/GenBank/DDBJ databases">
        <title>Intrasporangium oryzae NRRL B-24470.</title>
        <authorList>
            <person name="Liu H."/>
            <person name="Wang G."/>
        </authorList>
    </citation>
    <scope>NUCLEOTIDE SEQUENCE [LARGE SCALE GENOMIC DNA]</scope>
    <source>
        <strain evidence="5 6">NRRL B-24470</strain>
    </source>
</reference>
<dbReference type="EMBL" id="AWSA01000007">
    <property type="protein sequence ID" value="EWT02865.1"/>
    <property type="molecule type" value="Genomic_DNA"/>
</dbReference>
<dbReference type="PANTHER" id="PTHR44688">
    <property type="entry name" value="DNA-BINDING TRANSCRIPTIONAL ACTIVATOR DEVR_DOSR"/>
    <property type="match status" value="1"/>
</dbReference>
<dbReference type="InterPro" id="IPR027417">
    <property type="entry name" value="P-loop_NTPase"/>
</dbReference>
<dbReference type="RefSeq" id="WP_034802061.1">
    <property type="nucleotide sequence ID" value="NZ_AWSA01000007.1"/>
</dbReference>
<dbReference type="SUPFAM" id="SSF52540">
    <property type="entry name" value="P-loop containing nucleoside triphosphate hydrolases"/>
    <property type="match status" value="1"/>
</dbReference>
<dbReference type="Pfam" id="PF25873">
    <property type="entry name" value="WHD_MalT"/>
    <property type="match status" value="1"/>
</dbReference>
<proteinExistence type="predicted"/>
<keyword evidence="1" id="KW-0805">Transcription regulation</keyword>
<protein>
    <recommendedName>
        <fullName evidence="4">HTH luxR-type domain-containing protein</fullName>
    </recommendedName>
</protein>
<dbReference type="InterPro" id="IPR036388">
    <property type="entry name" value="WH-like_DNA-bd_sf"/>
</dbReference>
<dbReference type="InterPro" id="IPR059106">
    <property type="entry name" value="WHD_MalT"/>
</dbReference>
<comment type="caution">
    <text evidence="5">The sequence shown here is derived from an EMBL/GenBank/DDBJ whole genome shotgun (WGS) entry which is preliminary data.</text>
</comment>
<evidence type="ECO:0000313" key="5">
    <source>
        <dbReference type="EMBL" id="EWT02865.1"/>
    </source>
</evidence>
<sequence>MKRSARDGEPVLPSKLAVPRPAHDHIARPRLMGQLRRGVTGPLTLLSAPAGYGKTALVSSWISLSEHPGPVTWQTLDDGDARPGIFWTYALDALARSGVDVDEVGMPSTVDSVDRALLTRLSWALTRHEEPVVMVIDGSDTFVDWARRVDLAFVLRNAGANLRVVLLTRFDPSLPLHRYRLEGGMTEIRAADLAFDEAEAAQLFTRCGITLTAEQTHALVERTGGWAAGLRFAAMSLARQADVDQSIRDFTGATDNVSAYLMTEVLDAQPEDLRDVLLRTSLVDDLRPGLCDALTGRFDGTHVLPALAHGNAFVECLAGTNGVYRYQPLFRQFLRAQLAYERPDLVGDLHRSAAGWYAREGDTGQAVQHAVAGESWEEAARFLVEDLRIGAVLCDEGLASTLRGMPADTPGAAAAIVRAAIAGADEDGHRCLAELARAQVELSATADPAPSLLVSASLLEAKGASLTCDVATGLDAADRAEELLRTSCPDATRSRPDLVVLLAMSRARLSLWNGDFEHASALLVEASRVAEAPGVETLRVACIGLRALLEAIRGRLRRATRLTDEAERLARDAGLSGHHRLMAAATAQAWIETEEFHLVTARERLDEAARVRRGRDPLTADLLALVRSRLMRARGDLAGAHHVLESARASGSAHAAWLDGWLVAAEASLFIAEGRPEAASEALGHLTEPMSPEAAVILRLAQVAAGMPGVRTARVTRSGYAPAALDTEVTAALVDAAHYVGLGDERTALAALERSLQLAEPEKLRRPFAETVPSVRHLLRGADRVAAGNRWLHMAGDAGEHQPREAVKPAAPLVVSTVGAGPLIVDPLTSKELEVLGHLAELLSTEEIAATMFISVNTVRTHVRNILRKLDASKRNDAVRRAWDLGLLAVDGERTPAGH</sequence>
<keyword evidence="6" id="KW-1185">Reference proteome</keyword>
<evidence type="ECO:0000256" key="2">
    <source>
        <dbReference type="ARBA" id="ARBA00023125"/>
    </source>
</evidence>
<dbReference type="InterPro" id="IPR011990">
    <property type="entry name" value="TPR-like_helical_dom_sf"/>
</dbReference>
<keyword evidence="3" id="KW-0804">Transcription</keyword>
<dbReference type="eggNOG" id="COG2909">
    <property type="taxonomic scope" value="Bacteria"/>
</dbReference>
<dbReference type="STRING" id="1386089.N865_03270"/>
<dbReference type="SMART" id="SM00421">
    <property type="entry name" value="HTH_LUXR"/>
    <property type="match status" value="1"/>
</dbReference>
<dbReference type="GO" id="GO:0003677">
    <property type="term" value="F:DNA binding"/>
    <property type="evidence" value="ECO:0007669"/>
    <property type="project" value="UniProtKB-KW"/>
</dbReference>
<evidence type="ECO:0000256" key="1">
    <source>
        <dbReference type="ARBA" id="ARBA00023015"/>
    </source>
</evidence>
<dbReference type="Gene3D" id="1.10.10.10">
    <property type="entry name" value="Winged helix-like DNA-binding domain superfamily/Winged helix DNA-binding domain"/>
    <property type="match status" value="1"/>
</dbReference>
<dbReference type="AlphaFoldDB" id="W9G9V8"/>
<feature type="domain" description="HTH luxR-type" evidence="4">
    <location>
        <begin position="826"/>
        <end position="886"/>
    </location>
</feature>
<dbReference type="PATRIC" id="fig|1386089.3.peg.926"/>
<evidence type="ECO:0000256" key="3">
    <source>
        <dbReference type="ARBA" id="ARBA00023163"/>
    </source>
</evidence>
<dbReference type="eggNOG" id="COG2197">
    <property type="taxonomic scope" value="Bacteria"/>
</dbReference>
<dbReference type="InterPro" id="IPR016032">
    <property type="entry name" value="Sig_transdc_resp-reg_C-effctor"/>
</dbReference>
<dbReference type="OrthoDB" id="134985at2"/>
<dbReference type="Proteomes" id="UP000019489">
    <property type="component" value="Unassembled WGS sequence"/>
</dbReference>
<evidence type="ECO:0000259" key="4">
    <source>
        <dbReference type="PROSITE" id="PS50043"/>
    </source>
</evidence>
<dbReference type="GO" id="GO:0006355">
    <property type="term" value="P:regulation of DNA-templated transcription"/>
    <property type="evidence" value="ECO:0007669"/>
    <property type="project" value="InterPro"/>
</dbReference>